<dbReference type="EnsemblMetazoa" id="GPAI045722-RA">
    <property type="protein sequence ID" value="GPAI045722-PA"/>
    <property type="gene ID" value="GPAI045722"/>
</dbReference>
<proteinExistence type="predicted"/>
<feature type="compositionally biased region" description="Gly residues" evidence="1">
    <location>
        <begin position="71"/>
        <end position="83"/>
    </location>
</feature>
<evidence type="ECO:0000313" key="2">
    <source>
        <dbReference type="EnsemblMetazoa" id="GPAI045722-PA"/>
    </source>
</evidence>
<feature type="compositionally biased region" description="Basic and acidic residues" evidence="1">
    <location>
        <begin position="193"/>
        <end position="205"/>
    </location>
</feature>
<accession>A0A1B0AHB0</accession>
<reference evidence="2" key="2">
    <citation type="submission" date="2020-05" db="UniProtKB">
        <authorList>
            <consortium name="EnsemblMetazoa"/>
        </authorList>
    </citation>
    <scope>IDENTIFICATION</scope>
    <source>
        <strain evidence="2">IAEA</strain>
    </source>
</reference>
<feature type="compositionally biased region" description="Low complexity" evidence="1">
    <location>
        <begin position="47"/>
        <end position="70"/>
    </location>
</feature>
<feature type="compositionally biased region" description="Basic and acidic residues" evidence="1">
    <location>
        <begin position="215"/>
        <end position="224"/>
    </location>
</feature>
<sequence length="224" mass="24951">MPKIFLIKNRLHQQQQRLLESQNLLQHKNDDDHRLVPPLSSSPPAHNNNNNSNNNNNNSNNNNSDNNGCGDIVGGGGSGGSNGGNCLNPSRPLTPRQPYIPEPQDLPIDGNLTANVANTSASLKALHIARSNSQSPVRILNPLIHQDEPLSLVTNQFSSSPSSFSSSSLSYLGRKRFQRNFHNQQQQQQQYVYDKRDEMPPKDEKENDEGSDYDSTQKDKTKKQ</sequence>
<feature type="region of interest" description="Disordered" evidence="1">
    <location>
        <begin position="30"/>
        <end position="107"/>
    </location>
</feature>
<reference evidence="3" key="1">
    <citation type="submission" date="2014-03" db="EMBL/GenBank/DDBJ databases">
        <authorList>
            <person name="Aksoy S."/>
            <person name="Warren W."/>
            <person name="Wilson R.K."/>
        </authorList>
    </citation>
    <scope>NUCLEOTIDE SEQUENCE [LARGE SCALE GENOMIC DNA]</scope>
    <source>
        <strain evidence="3">IAEA</strain>
    </source>
</reference>
<protein>
    <submittedName>
        <fullName evidence="2">Uncharacterized protein</fullName>
    </submittedName>
</protein>
<keyword evidence="3" id="KW-1185">Reference proteome</keyword>
<dbReference type="VEuPathDB" id="VectorBase:GPAI045722"/>
<feature type="region of interest" description="Disordered" evidence="1">
    <location>
        <begin position="180"/>
        <end position="224"/>
    </location>
</feature>
<dbReference type="AlphaFoldDB" id="A0A1B0AHB0"/>
<dbReference type="Proteomes" id="UP000092445">
    <property type="component" value="Unassembled WGS sequence"/>
</dbReference>
<evidence type="ECO:0000313" key="3">
    <source>
        <dbReference type="Proteomes" id="UP000092445"/>
    </source>
</evidence>
<name>A0A1B0AHB0_GLOPL</name>
<evidence type="ECO:0000256" key="1">
    <source>
        <dbReference type="SAM" id="MobiDB-lite"/>
    </source>
</evidence>
<organism evidence="2 3">
    <name type="scientific">Glossina pallidipes</name>
    <name type="common">Tsetse fly</name>
    <dbReference type="NCBI Taxonomy" id="7398"/>
    <lineage>
        <taxon>Eukaryota</taxon>
        <taxon>Metazoa</taxon>
        <taxon>Ecdysozoa</taxon>
        <taxon>Arthropoda</taxon>
        <taxon>Hexapoda</taxon>
        <taxon>Insecta</taxon>
        <taxon>Pterygota</taxon>
        <taxon>Neoptera</taxon>
        <taxon>Endopterygota</taxon>
        <taxon>Diptera</taxon>
        <taxon>Brachycera</taxon>
        <taxon>Muscomorpha</taxon>
        <taxon>Hippoboscoidea</taxon>
        <taxon>Glossinidae</taxon>
        <taxon>Glossina</taxon>
    </lineage>
</organism>